<dbReference type="WBParaSite" id="SBAD_0000552101-mRNA-1">
    <property type="protein sequence ID" value="SBAD_0000552101-mRNA-1"/>
    <property type="gene ID" value="SBAD_0000552101"/>
</dbReference>
<evidence type="ECO:0000313" key="4">
    <source>
        <dbReference type="WBParaSite" id="SBAD_0000552101-mRNA-1"/>
    </source>
</evidence>
<accession>A0A183INV8</accession>
<dbReference type="InterPro" id="IPR052771">
    <property type="entry name" value="Neurotrophin_sig_adaptor"/>
</dbReference>
<name>A0A183INV8_9BILA</name>
<evidence type="ECO:0000259" key="1">
    <source>
        <dbReference type="Pfam" id="PF23307"/>
    </source>
</evidence>
<sequence length="254" mass="29555">MRRIVNALAVTGRLMRAFDIDFSWITLAHWISLIEQWPYQLSWMIEYVEKNKVHESATLADLYETVRNLIPTEKNDYLMEMDRNPKTLDAYFKSELDPILTVGQLKSFVPFTSNLDPYIRKLIREQFDSSESTDFQTVKQDPDEAQSSETHASFYGVKKLFSGPPWHNWLLSSMTVDEVCALMKLLPVSSTEALETYCRRCQSANVSGLVLSVCNLEKLKSELRMSFGDWELFSLMVAWQHNIFHFSKLACHFR</sequence>
<protein>
    <submittedName>
        <fullName evidence="4">Dimer_Tnp_hAT domain-containing protein</fullName>
    </submittedName>
</protein>
<dbReference type="AlphaFoldDB" id="A0A183INV8"/>
<dbReference type="InterPro" id="IPR057092">
    <property type="entry name" value="SAM_KIDINS220"/>
</dbReference>
<dbReference type="PANTHER" id="PTHR24116">
    <property type="entry name" value="KINASE D-INTERACTING SUBSTRATE OF 220 KDA"/>
    <property type="match status" value="1"/>
</dbReference>
<evidence type="ECO:0000313" key="3">
    <source>
        <dbReference type="Proteomes" id="UP000270296"/>
    </source>
</evidence>
<gene>
    <name evidence="2" type="ORF">SBAD_LOCUS5305</name>
</gene>
<reference evidence="4" key="1">
    <citation type="submission" date="2016-06" db="UniProtKB">
        <authorList>
            <consortium name="WormBaseParasite"/>
        </authorList>
    </citation>
    <scope>IDENTIFICATION</scope>
</reference>
<dbReference type="OrthoDB" id="6084525at2759"/>
<dbReference type="GO" id="GO:0030165">
    <property type="term" value="F:PDZ domain binding"/>
    <property type="evidence" value="ECO:0007669"/>
    <property type="project" value="TreeGrafter"/>
</dbReference>
<dbReference type="PANTHER" id="PTHR24116:SF0">
    <property type="entry name" value="KINASE D-INTERACTING SUBSTRATE OF 220 KDA"/>
    <property type="match status" value="1"/>
</dbReference>
<dbReference type="Pfam" id="PF23307">
    <property type="entry name" value="SAM_KIDINS220"/>
    <property type="match status" value="1"/>
</dbReference>
<keyword evidence="3" id="KW-1185">Reference proteome</keyword>
<dbReference type="EMBL" id="UZAM01008898">
    <property type="protein sequence ID" value="VDP06880.1"/>
    <property type="molecule type" value="Genomic_DNA"/>
</dbReference>
<dbReference type="Proteomes" id="UP000270296">
    <property type="component" value="Unassembled WGS sequence"/>
</dbReference>
<feature type="domain" description="Kinase D-interacting substrate of 220 kDa-like SAM" evidence="1">
    <location>
        <begin position="168"/>
        <end position="238"/>
    </location>
</feature>
<evidence type="ECO:0000313" key="2">
    <source>
        <dbReference type="EMBL" id="VDP06880.1"/>
    </source>
</evidence>
<organism evidence="4">
    <name type="scientific">Soboliphyme baturini</name>
    <dbReference type="NCBI Taxonomy" id="241478"/>
    <lineage>
        <taxon>Eukaryota</taxon>
        <taxon>Metazoa</taxon>
        <taxon>Ecdysozoa</taxon>
        <taxon>Nematoda</taxon>
        <taxon>Enoplea</taxon>
        <taxon>Dorylaimia</taxon>
        <taxon>Dioctophymatida</taxon>
        <taxon>Dioctophymatoidea</taxon>
        <taxon>Soboliphymatidae</taxon>
        <taxon>Soboliphyme</taxon>
    </lineage>
</organism>
<proteinExistence type="predicted"/>
<reference evidence="2 3" key="2">
    <citation type="submission" date="2018-11" db="EMBL/GenBank/DDBJ databases">
        <authorList>
            <consortium name="Pathogen Informatics"/>
        </authorList>
    </citation>
    <scope>NUCLEOTIDE SEQUENCE [LARGE SCALE GENOMIC DNA]</scope>
</reference>
<dbReference type="GO" id="GO:0019887">
    <property type="term" value="F:protein kinase regulator activity"/>
    <property type="evidence" value="ECO:0007669"/>
    <property type="project" value="TreeGrafter"/>
</dbReference>